<dbReference type="EMBL" id="JACASF010000004">
    <property type="protein sequence ID" value="KAF6480821.1"/>
    <property type="molecule type" value="Genomic_DNA"/>
</dbReference>
<dbReference type="AlphaFoldDB" id="A0A7J8I935"/>
<protein>
    <submittedName>
        <fullName evidence="1">Uncharacterized protein</fullName>
    </submittedName>
</protein>
<evidence type="ECO:0000313" key="1">
    <source>
        <dbReference type="EMBL" id="KAF6480821.1"/>
    </source>
</evidence>
<sequence length="137" mass="15195">MCCSWQQGQSVLVTCRGVDESDVGVSHPSHLNQESKKRLMTHRGLKGGRGWPLEQLGKGFRARSVVMGGLEDGFWTRILHTGRAFVAGINCCSRGERPRLSYQLLCVGRRDKGGVRLKVSEVKQKNADSNCLLQVQL</sequence>
<name>A0A7J8I935_MOLMO</name>
<reference evidence="1 2" key="1">
    <citation type="journal article" date="2020" name="Nature">
        <title>Six reference-quality genomes reveal evolution of bat adaptations.</title>
        <authorList>
            <person name="Jebb D."/>
            <person name="Huang Z."/>
            <person name="Pippel M."/>
            <person name="Hughes G.M."/>
            <person name="Lavrichenko K."/>
            <person name="Devanna P."/>
            <person name="Winkler S."/>
            <person name="Jermiin L.S."/>
            <person name="Skirmuntt E.C."/>
            <person name="Katzourakis A."/>
            <person name="Burkitt-Gray L."/>
            <person name="Ray D.A."/>
            <person name="Sullivan K.A.M."/>
            <person name="Roscito J.G."/>
            <person name="Kirilenko B.M."/>
            <person name="Davalos L.M."/>
            <person name="Corthals A.P."/>
            <person name="Power M.L."/>
            <person name="Jones G."/>
            <person name="Ransome R.D."/>
            <person name="Dechmann D.K.N."/>
            <person name="Locatelli A.G."/>
            <person name="Puechmaille S.J."/>
            <person name="Fedrigo O."/>
            <person name="Jarvis E.D."/>
            <person name="Hiller M."/>
            <person name="Vernes S.C."/>
            <person name="Myers E.W."/>
            <person name="Teeling E.C."/>
        </authorList>
    </citation>
    <scope>NUCLEOTIDE SEQUENCE [LARGE SCALE GENOMIC DNA]</scope>
    <source>
        <strain evidence="1">MMolMol1</strain>
        <tissue evidence="1">Muscle</tissue>
    </source>
</reference>
<dbReference type="InParanoid" id="A0A7J8I935"/>
<keyword evidence="2" id="KW-1185">Reference proteome</keyword>
<proteinExistence type="predicted"/>
<comment type="caution">
    <text evidence="1">The sequence shown here is derived from an EMBL/GenBank/DDBJ whole genome shotgun (WGS) entry which is preliminary data.</text>
</comment>
<accession>A0A7J8I935</accession>
<evidence type="ECO:0000313" key="2">
    <source>
        <dbReference type="Proteomes" id="UP000550707"/>
    </source>
</evidence>
<dbReference type="Proteomes" id="UP000550707">
    <property type="component" value="Unassembled WGS sequence"/>
</dbReference>
<organism evidence="1 2">
    <name type="scientific">Molossus molossus</name>
    <name type="common">Pallas' mastiff bat</name>
    <name type="synonym">Vespertilio molossus</name>
    <dbReference type="NCBI Taxonomy" id="27622"/>
    <lineage>
        <taxon>Eukaryota</taxon>
        <taxon>Metazoa</taxon>
        <taxon>Chordata</taxon>
        <taxon>Craniata</taxon>
        <taxon>Vertebrata</taxon>
        <taxon>Euteleostomi</taxon>
        <taxon>Mammalia</taxon>
        <taxon>Eutheria</taxon>
        <taxon>Laurasiatheria</taxon>
        <taxon>Chiroptera</taxon>
        <taxon>Yangochiroptera</taxon>
        <taxon>Molossidae</taxon>
        <taxon>Molossus</taxon>
    </lineage>
</organism>
<gene>
    <name evidence="1" type="ORF">HJG59_010630</name>
</gene>